<reference evidence="1 2" key="1">
    <citation type="submission" date="2024-02" db="EMBL/GenBank/DDBJ databases">
        <title>A nitrogen-fixing paenibacillus bacterium.</title>
        <authorList>
            <person name="Zhang W.L."/>
            <person name="Chen S.F."/>
        </authorList>
    </citation>
    <scope>NUCLEOTIDE SEQUENCE [LARGE SCALE GENOMIC DNA]</scope>
    <source>
        <strain evidence="1 2">M1</strain>
    </source>
</reference>
<organism evidence="1 2">
    <name type="scientific">Paenibacillus haidiansis</name>
    <dbReference type="NCBI Taxonomy" id="1574488"/>
    <lineage>
        <taxon>Bacteria</taxon>
        <taxon>Bacillati</taxon>
        <taxon>Bacillota</taxon>
        <taxon>Bacilli</taxon>
        <taxon>Bacillales</taxon>
        <taxon>Paenibacillaceae</taxon>
        <taxon>Paenibacillus</taxon>
    </lineage>
</organism>
<dbReference type="RefSeq" id="WP_331848163.1">
    <property type="nucleotide sequence ID" value="NZ_JAZHPZ010000011.1"/>
</dbReference>
<accession>A0ABU7VXI8</accession>
<dbReference type="EMBL" id="JAZHPZ010000011">
    <property type="protein sequence ID" value="MEF2967951.1"/>
    <property type="molecule type" value="Genomic_DNA"/>
</dbReference>
<evidence type="ECO:0000313" key="2">
    <source>
        <dbReference type="Proteomes" id="UP001306950"/>
    </source>
</evidence>
<sequence>MSILRIKSAVNSKIDPRYIQFLTLELTNYGESFEFLLLGYAPQGPIYRGLYYLEQGGTFSSSRIMTQYDPFDLIIVTNAPTYEHTGLTLFAWNDGQHVAIFTQEDAIREY</sequence>
<evidence type="ECO:0000313" key="1">
    <source>
        <dbReference type="EMBL" id="MEF2967951.1"/>
    </source>
</evidence>
<dbReference type="Proteomes" id="UP001306950">
    <property type="component" value="Unassembled WGS sequence"/>
</dbReference>
<keyword evidence="2" id="KW-1185">Reference proteome</keyword>
<proteinExistence type="predicted"/>
<protein>
    <submittedName>
        <fullName evidence="1">Uncharacterized protein</fullName>
    </submittedName>
</protein>
<comment type="caution">
    <text evidence="1">The sequence shown here is derived from an EMBL/GenBank/DDBJ whole genome shotgun (WGS) entry which is preliminary data.</text>
</comment>
<name>A0ABU7VXI8_9BACL</name>
<gene>
    <name evidence="1" type="ORF">V3851_19145</name>
</gene>